<dbReference type="RefSeq" id="XP_001797684.1">
    <property type="nucleotide sequence ID" value="XM_001797632.1"/>
</dbReference>
<dbReference type="EMBL" id="CH445335">
    <property type="protein sequence ID" value="EAT84812.1"/>
    <property type="molecule type" value="Genomic_DNA"/>
</dbReference>
<dbReference type="AlphaFoldDB" id="Q0ULL8"/>
<dbReference type="InParanoid" id="Q0ULL8"/>
<feature type="region of interest" description="Disordered" evidence="1">
    <location>
        <begin position="1"/>
        <end position="89"/>
    </location>
</feature>
<gene>
    <name evidence="2" type="ORF">SNOG_07346</name>
</gene>
<reference evidence="3" key="1">
    <citation type="journal article" date="2007" name="Plant Cell">
        <title>Dothideomycete-plant interactions illuminated by genome sequencing and EST analysis of the wheat pathogen Stagonospora nodorum.</title>
        <authorList>
            <person name="Hane J.K."/>
            <person name="Lowe R.G."/>
            <person name="Solomon P.S."/>
            <person name="Tan K.C."/>
            <person name="Schoch C.L."/>
            <person name="Spatafora J.W."/>
            <person name="Crous P.W."/>
            <person name="Kodira C."/>
            <person name="Birren B.W."/>
            <person name="Galagan J.E."/>
            <person name="Torriani S.F."/>
            <person name="McDonald B.A."/>
            <person name="Oliver R.P."/>
        </authorList>
    </citation>
    <scope>NUCLEOTIDE SEQUENCE [LARGE SCALE GENOMIC DNA]</scope>
    <source>
        <strain evidence="3">SN15 / ATCC MYA-4574 / FGSC 10173</strain>
    </source>
</reference>
<protein>
    <submittedName>
        <fullName evidence="2">Uncharacterized protein</fullName>
    </submittedName>
</protein>
<organism evidence="2 3">
    <name type="scientific">Phaeosphaeria nodorum (strain SN15 / ATCC MYA-4574 / FGSC 10173)</name>
    <name type="common">Glume blotch fungus</name>
    <name type="synonym">Parastagonospora nodorum</name>
    <dbReference type="NCBI Taxonomy" id="321614"/>
    <lineage>
        <taxon>Eukaryota</taxon>
        <taxon>Fungi</taxon>
        <taxon>Dikarya</taxon>
        <taxon>Ascomycota</taxon>
        <taxon>Pezizomycotina</taxon>
        <taxon>Dothideomycetes</taxon>
        <taxon>Pleosporomycetidae</taxon>
        <taxon>Pleosporales</taxon>
        <taxon>Pleosporineae</taxon>
        <taxon>Phaeosphaeriaceae</taxon>
        <taxon>Parastagonospora</taxon>
    </lineage>
</organism>
<dbReference type="Proteomes" id="UP000001055">
    <property type="component" value="Unassembled WGS sequence"/>
</dbReference>
<accession>Q0ULL8</accession>
<sequence length="148" mass="16232">MYDIDAMRQPDRLSRRSDLATPSVHWTRRREQLQESNQVARAEAPSIDGGRTGTAQVLVAALSRQPANQAAGKPSTTPPHARSQPAEASMRPLWAASANWLHDLTAQHLSLATPAGARWNLVQCDMGRAYRLAATLAPLMRSMDLSRP</sequence>
<proteinExistence type="predicted"/>
<name>Q0ULL8_PHANO</name>
<evidence type="ECO:0000313" key="2">
    <source>
        <dbReference type="EMBL" id="EAT84812.1"/>
    </source>
</evidence>
<evidence type="ECO:0000256" key="1">
    <source>
        <dbReference type="SAM" id="MobiDB-lite"/>
    </source>
</evidence>
<evidence type="ECO:0000313" key="3">
    <source>
        <dbReference type="Proteomes" id="UP000001055"/>
    </source>
</evidence>
<dbReference type="GeneID" id="5974577"/>
<feature type="compositionally biased region" description="Basic and acidic residues" evidence="1">
    <location>
        <begin position="1"/>
        <end position="18"/>
    </location>
</feature>
<dbReference type="KEGG" id="pno:SNOG_07346"/>